<feature type="transmembrane region" description="Helical" evidence="7">
    <location>
        <begin position="218"/>
        <end position="238"/>
    </location>
</feature>
<sequence length="577" mass="62125">MEVEGMPPPSQEQAKLAPEKQHISGEPALRYHGWKAMPYVIGNETCERLGTIGTTANLLVYLTTVFHIPSVRAATTLNVFSGTTNLAPLLGAFLCDAYLGRYTTLAVASVASFLGMVVLTLTAAVRSLHPPPCASPSSCQGPTHWQMAALLSSFAFLVVGAGGIRPCNLAFGADQFDPGTAAGRRGIASFFNWYYFTFTIAMMVSATVIIYLQSNINWAIGLAVPTALMGLSCALFFMGTRLYVHVRPEGSPFTSFAQVLVAAARKRRLPAPASPDELFDPPHRSKLVAKIAYTDQFRCLDKAAVVTPEDTAAAASPWRLCTVQQVEEVKVLARIIPVWSSSIVYYVMLTQLGTYTVFQVMQSDRRVGRSGFEVPAGSMVVFNMMALTVWIPVYDRVVVPALRRVTGREDGISQLQRIGIGLALSVATMVVAAVVEQRRRSAGARSSWAWMVPQQAMAGLSEAFAAIGLNELCYKESPESMRSVAGALTPLGVGLASYASGAMVTAVHRATGWLAQELNHGRVDLFYLVVGAMAVANLGYFVACALWYRSKKTDAIDGDMKLELEGLKANGDAPAVV</sequence>
<proteinExistence type="inferred from homology"/>
<evidence type="ECO:0000256" key="5">
    <source>
        <dbReference type="ARBA" id="ARBA00023136"/>
    </source>
</evidence>
<dbReference type="CDD" id="cd17416">
    <property type="entry name" value="MFS_NPF1_2"/>
    <property type="match status" value="1"/>
</dbReference>
<comment type="caution">
    <text evidence="8">The sequence shown here is derived from an EMBL/GenBank/DDBJ whole genome shotgun (WGS) entry which is preliminary data.</text>
</comment>
<dbReference type="InterPro" id="IPR036259">
    <property type="entry name" value="MFS_trans_sf"/>
</dbReference>
<dbReference type="Gene3D" id="1.20.1250.20">
    <property type="entry name" value="MFS general substrate transporter like domains"/>
    <property type="match status" value="1"/>
</dbReference>
<keyword evidence="5 7" id="KW-0472">Membrane</keyword>
<organism evidence="8 9">
    <name type="scientific">Oryza meyeriana var. granulata</name>
    <dbReference type="NCBI Taxonomy" id="110450"/>
    <lineage>
        <taxon>Eukaryota</taxon>
        <taxon>Viridiplantae</taxon>
        <taxon>Streptophyta</taxon>
        <taxon>Embryophyta</taxon>
        <taxon>Tracheophyta</taxon>
        <taxon>Spermatophyta</taxon>
        <taxon>Magnoliopsida</taxon>
        <taxon>Liliopsida</taxon>
        <taxon>Poales</taxon>
        <taxon>Poaceae</taxon>
        <taxon>BOP clade</taxon>
        <taxon>Oryzoideae</taxon>
        <taxon>Oryzeae</taxon>
        <taxon>Oryzinae</taxon>
        <taxon>Oryza</taxon>
        <taxon>Oryza meyeriana</taxon>
    </lineage>
</organism>
<dbReference type="GO" id="GO:0022857">
    <property type="term" value="F:transmembrane transporter activity"/>
    <property type="evidence" value="ECO:0007669"/>
    <property type="project" value="InterPro"/>
</dbReference>
<dbReference type="GO" id="GO:0016020">
    <property type="term" value="C:membrane"/>
    <property type="evidence" value="ECO:0007669"/>
    <property type="project" value="UniProtKB-SubCell"/>
</dbReference>
<dbReference type="PANTHER" id="PTHR11654">
    <property type="entry name" value="OLIGOPEPTIDE TRANSPORTER-RELATED"/>
    <property type="match status" value="1"/>
</dbReference>
<feature type="transmembrane region" description="Helical" evidence="7">
    <location>
        <begin position="414"/>
        <end position="435"/>
    </location>
</feature>
<evidence type="ECO:0000256" key="1">
    <source>
        <dbReference type="ARBA" id="ARBA00004141"/>
    </source>
</evidence>
<feature type="compositionally biased region" description="Pro residues" evidence="6">
    <location>
        <begin position="1"/>
        <end position="10"/>
    </location>
</feature>
<accession>A0A6G1DPE3</accession>
<comment type="similarity">
    <text evidence="2">Belongs to the major facilitator superfamily. Proton-dependent oligopeptide transporter (POT/PTR) (TC 2.A.17) family.</text>
</comment>
<reference evidence="8 9" key="1">
    <citation type="submission" date="2019-11" db="EMBL/GenBank/DDBJ databases">
        <title>Whole genome sequence of Oryza granulata.</title>
        <authorList>
            <person name="Li W."/>
        </authorList>
    </citation>
    <scope>NUCLEOTIDE SEQUENCE [LARGE SCALE GENOMIC DNA]</scope>
    <source>
        <strain evidence="9">cv. Menghai</strain>
        <tissue evidence="8">Leaf</tissue>
    </source>
</reference>
<feature type="transmembrane region" description="Helical" evidence="7">
    <location>
        <begin position="374"/>
        <end position="394"/>
    </location>
</feature>
<evidence type="ECO:0000256" key="6">
    <source>
        <dbReference type="SAM" id="MobiDB-lite"/>
    </source>
</evidence>
<evidence type="ECO:0000256" key="2">
    <source>
        <dbReference type="ARBA" id="ARBA00005982"/>
    </source>
</evidence>
<evidence type="ECO:0000313" key="8">
    <source>
        <dbReference type="EMBL" id="KAF0914488.1"/>
    </source>
</evidence>
<dbReference type="EMBL" id="SPHZ02000006">
    <property type="protein sequence ID" value="KAF0914488.1"/>
    <property type="molecule type" value="Genomic_DNA"/>
</dbReference>
<keyword evidence="3 7" id="KW-0812">Transmembrane</keyword>
<dbReference type="SUPFAM" id="SSF103473">
    <property type="entry name" value="MFS general substrate transporter"/>
    <property type="match status" value="1"/>
</dbReference>
<dbReference type="Pfam" id="PF00854">
    <property type="entry name" value="PTR2"/>
    <property type="match status" value="1"/>
</dbReference>
<protein>
    <recommendedName>
        <fullName evidence="10">Major facilitator superfamily (MFS) profile domain-containing protein</fullName>
    </recommendedName>
</protein>
<gene>
    <name evidence="8" type="ORF">E2562_028967</name>
</gene>
<feature type="transmembrane region" description="Helical" evidence="7">
    <location>
        <begin position="145"/>
        <end position="164"/>
    </location>
</feature>
<evidence type="ECO:0008006" key="10">
    <source>
        <dbReference type="Google" id="ProtNLM"/>
    </source>
</evidence>
<evidence type="ECO:0000256" key="3">
    <source>
        <dbReference type="ARBA" id="ARBA00022692"/>
    </source>
</evidence>
<evidence type="ECO:0000313" key="9">
    <source>
        <dbReference type="Proteomes" id="UP000479710"/>
    </source>
</evidence>
<keyword evidence="9" id="KW-1185">Reference proteome</keyword>
<name>A0A6G1DPE3_9ORYZ</name>
<dbReference type="InterPro" id="IPR000109">
    <property type="entry name" value="POT_fam"/>
</dbReference>
<keyword evidence="4 7" id="KW-1133">Transmembrane helix</keyword>
<feature type="transmembrane region" description="Helical" evidence="7">
    <location>
        <begin position="484"/>
        <end position="505"/>
    </location>
</feature>
<feature type="transmembrane region" description="Helical" evidence="7">
    <location>
        <begin position="102"/>
        <end position="125"/>
    </location>
</feature>
<dbReference type="OrthoDB" id="8904098at2759"/>
<feature type="transmembrane region" description="Helical" evidence="7">
    <location>
        <begin position="193"/>
        <end position="212"/>
    </location>
</feature>
<comment type="subcellular location">
    <subcellularLocation>
        <location evidence="1">Membrane</location>
        <topology evidence="1">Multi-pass membrane protein</topology>
    </subcellularLocation>
</comment>
<feature type="transmembrane region" description="Helical" evidence="7">
    <location>
        <begin position="525"/>
        <end position="548"/>
    </location>
</feature>
<evidence type="ECO:0000256" key="7">
    <source>
        <dbReference type="SAM" id="Phobius"/>
    </source>
</evidence>
<dbReference type="AlphaFoldDB" id="A0A6G1DPE3"/>
<dbReference type="Proteomes" id="UP000479710">
    <property type="component" value="Unassembled WGS sequence"/>
</dbReference>
<evidence type="ECO:0000256" key="4">
    <source>
        <dbReference type="ARBA" id="ARBA00022989"/>
    </source>
</evidence>
<feature type="region of interest" description="Disordered" evidence="6">
    <location>
        <begin position="1"/>
        <end position="20"/>
    </location>
</feature>